<evidence type="ECO:0000256" key="1">
    <source>
        <dbReference type="ARBA" id="ARBA00008282"/>
    </source>
</evidence>
<feature type="signal peptide" evidence="13">
    <location>
        <begin position="1"/>
        <end position="35"/>
    </location>
</feature>
<feature type="binding site" evidence="12">
    <location>
        <position position="301"/>
    </location>
    <ligand>
        <name>Mg(2+)</name>
        <dbReference type="ChEBI" id="CHEBI:18420"/>
    </ligand>
</feature>
<dbReference type="PIRSF" id="PIRSF006268">
    <property type="entry name" value="ApbE"/>
    <property type="match status" value="1"/>
</dbReference>
<evidence type="ECO:0000256" key="11">
    <source>
        <dbReference type="PIRNR" id="PIRNR006268"/>
    </source>
</evidence>
<reference evidence="14" key="1">
    <citation type="journal article" date="2023" name="Int. J. Mol. Sci.">
        <title>Metagenomics Revealed a New Genus 'Candidatus Thiocaldithrix dubininis' gen. nov., sp. nov. and a New Species 'Candidatus Thiothrix putei' sp. nov. in the Family Thiotrichaceae, Some Members of Which Have Traits of Both Na+- and H+-Motive Energetics.</title>
        <authorList>
            <person name="Ravin N.V."/>
            <person name="Muntyan M.S."/>
            <person name="Smolyakov D.D."/>
            <person name="Rudenko T.S."/>
            <person name="Beletsky A.V."/>
            <person name="Mardanov A.V."/>
            <person name="Grabovich M.Y."/>
        </authorList>
    </citation>
    <scope>NUCLEOTIDE SEQUENCE</scope>
    <source>
        <strain evidence="14">GKL-02</strain>
    </source>
</reference>
<protein>
    <recommendedName>
        <fullName evidence="3 11">FAD:protein FMN transferase</fullName>
        <ecNumber evidence="2 11">2.7.1.180</ecNumber>
    </recommendedName>
    <alternativeName>
        <fullName evidence="9 11">Flavin transferase</fullName>
    </alternativeName>
</protein>
<keyword evidence="4 11" id="KW-0285">Flavoprotein</keyword>
<evidence type="ECO:0000256" key="4">
    <source>
        <dbReference type="ARBA" id="ARBA00022630"/>
    </source>
</evidence>
<dbReference type="GO" id="GO:0046872">
    <property type="term" value="F:metal ion binding"/>
    <property type="evidence" value="ECO:0007669"/>
    <property type="project" value="UniProtKB-UniRule"/>
</dbReference>
<sequence>MTALPVHPVIKPNLLKAFCLWLLLSLLSACEQRSAAWHIEGMQGTALWHVTLTAPSPDLNEAALRDGLAKTFSKTNQLLATWDQTSVLSQFNRYQGTDWFPVEPELAQLVDLTLNISKQSEGAYDVTVGPLVRLWGFGSHESEKAQIPTQTDIDTALARVGYQKLQVRFDPAALRKSQADVQVELASVADGFAADQVGLYLESLGIRDYMVEIAGEVRTRGLSPRGDAWRIAIEKPQEERRAIQQGISLQDAGLATSGDYRNFFMKEGKRYSHTVNPVTGAPVTHNLASVLVLAADATRADAYATLLMALGEEKGKDFADNYNIHAYFIWRVHDGFKVYATKGMQYVLKK</sequence>
<dbReference type="InterPro" id="IPR003374">
    <property type="entry name" value="ApbE-like_sf"/>
</dbReference>
<evidence type="ECO:0000256" key="8">
    <source>
        <dbReference type="ARBA" id="ARBA00022842"/>
    </source>
</evidence>
<dbReference type="GO" id="GO:0016740">
    <property type="term" value="F:transferase activity"/>
    <property type="evidence" value="ECO:0007669"/>
    <property type="project" value="UniProtKB-UniRule"/>
</dbReference>
<feature type="binding site" evidence="12">
    <location>
        <position position="187"/>
    </location>
    <ligand>
        <name>Mg(2+)</name>
        <dbReference type="ChEBI" id="CHEBI:18420"/>
    </ligand>
</feature>
<evidence type="ECO:0000313" key="14">
    <source>
        <dbReference type="EMBL" id="WGZ93935.1"/>
    </source>
</evidence>
<evidence type="ECO:0000256" key="10">
    <source>
        <dbReference type="ARBA" id="ARBA00048540"/>
    </source>
</evidence>
<dbReference type="InterPro" id="IPR024932">
    <property type="entry name" value="ApbE"/>
</dbReference>
<dbReference type="AlphaFoldDB" id="A0AA95HBP2"/>
<feature type="chain" id="PRO_5041716689" description="FAD:protein FMN transferase" evidence="13">
    <location>
        <begin position="36"/>
        <end position="350"/>
    </location>
</feature>
<dbReference type="PANTHER" id="PTHR30040">
    <property type="entry name" value="THIAMINE BIOSYNTHESIS LIPOPROTEIN APBE"/>
    <property type="match status" value="1"/>
</dbReference>
<feature type="binding site" evidence="12">
    <location>
        <position position="305"/>
    </location>
    <ligand>
        <name>Mg(2+)</name>
        <dbReference type="ChEBI" id="CHEBI:18420"/>
    </ligand>
</feature>
<keyword evidence="8 11" id="KW-0460">Magnesium</keyword>
<comment type="catalytic activity">
    <reaction evidence="10 11">
        <text>L-threonyl-[protein] + FAD = FMN-L-threonyl-[protein] + AMP + H(+)</text>
        <dbReference type="Rhea" id="RHEA:36847"/>
        <dbReference type="Rhea" id="RHEA-COMP:11060"/>
        <dbReference type="Rhea" id="RHEA-COMP:11061"/>
        <dbReference type="ChEBI" id="CHEBI:15378"/>
        <dbReference type="ChEBI" id="CHEBI:30013"/>
        <dbReference type="ChEBI" id="CHEBI:57692"/>
        <dbReference type="ChEBI" id="CHEBI:74257"/>
        <dbReference type="ChEBI" id="CHEBI:456215"/>
        <dbReference type="EC" id="2.7.1.180"/>
    </reaction>
</comment>
<evidence type="ECO:0000256" key="6">
    <source>
        <dbReference type="ARBA" id="ARBA00022723"/>
    </source>
</evidence>
<evidence type="ECO:0000256" key="3">
    <source>
        <dbReference type="ARBA" id="ARBA00016337"/>
    </source>
</evidence>
<evidence type="ECO:0000256" key="12">
    <source>
        <dbReference type="PIRSR" id="PIRSR006268-2"/>
    </source>
</evidence>
<evidence type="ECO:0000256" key="2">
    <source>
        <dbReference type="ARBA" id="ARBA00011955"/>
    </source>
</evidence>
<proteinExistence type="inferred from homology"/>
<organism evidence="14">
    <name type="scientific">Candidatus Thiothrix putei</name>
    <dbReference type="NCBI Taxonomy" id="3080811"/>
    <lineage>
        <taxon>Bacteria</taxon>
        <taxon>Pseudomonadati</taxon>
        <taxon>Pseudomonadota</taxon>
        <taxon>Gammaproteobacteria</taxon>
        <taxon>Thiotrichales</taxon>
        <taxon>Thiotrichaceae</taxon>
        <taxon>Thiothrix</taxon>
    </lineage>
</organism>
<keyword evidence="7 11" id="KW-0274">FAD</keyword>
<dbReference type="SUPFAM" id="SSF143631">
    <property type="entry name" value="ApbE-like"/>
    <property type="match status" value="1"/>
</dbReference>
<comment type="cofactor">
    <cofactor evidence="12">
        <name>Mg(2+)</name>
        <dbReference type="ChEBI" id="CHEBI:18420"/>
    </cofactor>
    <cofactor evidence="12">
        <name>Mn(2+)</name>
        <dbReference type="ChEBI" id="CHEBI:29035"/>
    </cofactor>
    <text evidence="12">Magnesium. Can also use manganese.</text>
</comment>
<name>A0AA95HBP2_9GAMM</name>
<keyword evidence="5 11" id="KW-0808">Transferase</keyword>
<evidence type="ECO:0000256" key="13">
    <source>
        <dbReference type="SAM" id="SignalP"/>
    </source>
</evidence>
<dbReference type="Proteomes" id="UP001301326">
    <property type="component" value="Chromosome"/>
</dbReference>
<dbReference type="Gene3D" id="3.10.520.10">
    <property type="entry name" value="ApbE-like domains"/>
    <property type="match status" value="1"/>
</dbReference>
<dbReference type="EMBL" id="CP124756">
    <property type="protein sequence ID" value="WGZ93935.1"/>
    <property type="molecule type" value="Genomic_DNA"/>
</dbReference>
<dbReference type="KEGG" id="tput:QJT81_19450"/>
<keyword evidence="13" id="KW-0732">Signal</keyword>
<evidence type="ECO:0000256" key="5">
    <source>
        <dbReference type="ARBA" id="ARBA00022679"/>
    </source>
</evidence>
<gene>
    <name evidence="14" type="ORF">QJT81_19450</name>
</gene>
<comment type="similarity">
    <text evidence="1 11">Belongs to the ApbE family.</text>
</comment>
<dbReference type="Pfam" id="PF02424">
    <property type="entry name" value="ApbE"/>
    <property type="match status" value="1"/>
</dbReference>
<evidence type="ECO:0000256" key="9">
    <source>
        <dbReference type="ARBA" id="ARBA00031306"/>
    </source>
</evidence>
<keyword evidence="6 11" id="KW-0479">Metal-binding</keyword>
<accession>A0AA95HBP2</accession>
<dbReference type="PANTHER" id="PTHR30040:SF2">
    <property type="entry name" value="FAD:PROTEIN FMN TRANSFERASE"/>
    <property type="match status" value="1"/>
</dbReference>
<dbReference type="EC" id="2.7.1.180" evidence="2 11"/>
<evidence type="ECO:0000256" key="7">
    <source>
        <dbReference type="ARBA" id="ARBA00022827"/>
    </source>
</evidence>
<reference evidence="14" key="2">
    <citation type="submission" date="2023-04" db="EMBL/GenBank/DDBJ databases">
        <authorList>
            <person name="Beletskiy A.V."/>
            <person name="Mardanov A.V."/>
            <person name="Ravin N.V."/>
        </authorList>
    </citation>
    <scope>NUCLEOTIDE SEQUENCE</scope>
    <source>
        <strain evidence="14">GKL-02</strain>
    </source>
</reference>